<gene>
    <name evidence="2" type="ORF">FEM48_Zijuj02G0145600</name>
</gene>
<reference evidence="2" key="1">
    <citation type="journal article" date="2021" name="Front. Plant Sci.">
        <title>Chromosome-Scale Genome Assembly for Chinese Sour Jujube and Insights Into Its Genome Evolution and Domestication Signature.</title>
        <authorList>
            <person name="Shen L.-Y."/>
            <person name="Luo H."/>
            <person name="Wang X.-L."/>
            <person name="Wang X.-M."/>
            <person name="Qiu X.-J."/>
            <person name="Liu H."/>
            <person name="Zhou S.-S."/>
            <person name="Jia K.-H."/>
            <person name="Nie S."/>
            <person name="Bao Y.-T."/>
            <person name="Zhang R.-G."/>
            <person name="Yun Q.-Z."/>
            <person name="Chai Y.-H."/>
            <person name="Lu J.-Y."/>
            <person name="Li Y."/>
            <person name="Zhao S.-W."/>
            <person name="Mao J.-F."/>
            <person name="Jia S.-G."/>
            <person name="Mao Y.-M."/>
        </authorList>
    </citation>
    <scope>NUCLEOTIDE SEQUENCE</scope>
    <source>
        <strain evidence="2">AT0</strain>
        <tissue evidence="2">Leaf</tissue>
    </source>
</reference>
<organism evidence="2 3">
    <name type="scientific">Ziziphus jujuba var. spinosa</name>
    <dbReference type="NCBI Taxonomy" id="714518"/>
    <lineage>
        <taxon>Eukaryota</taxon>
        <taxon>Viridiplantae</taxon>
        <taxon>Streptophyta</taxon>
        <taxon>Embryophyta</taxon>
        <taxon>Tracheophyta</taxon>
        <taxon>Spermatophyta</taxon>
        <taxon>Magnoliopsida</taxon>
        <taxon>eudicotyledons</taxon>
        <taxon>Gunneridae</taxon>
        <taxon>Pentapetalae</taxon>
        <taxon>rosids</taxon>
        <taxon>fabids</taxon>
        <taxon>Rosales</taxon>
        <taxon>Rhamnaceae</taxon>
        <taxon>Paliureae</taxon>
        <taxon>Ziziphus</taxon>
    </lineage>
</organism>
<dbReference type="Proteomes" id="UP000813462">
    <property type="component" value="Unassembled WGS sequence"/>
</dbReference>
<comment type="caution">
    <text evidence="2">The sequence shown here is derived from an EMBL/GenBank/DDBJ whole genome shotgun (WGS) entry which is preliminary data.</text>
</comment>
<keyword evidence="1" id="KW-0472">Membrane</keyword>
<dbReference type="AlphaFoldDB" id="A0A978VW88"/>
<feature type="transmembrane region" description="Helical" evidence="1">
    <location>
        <begin position="45"/>
        <end position="64"/>
    </location>
</feature>
<proteinExistence type="predicted"/>
<evidence type="ECO:0000313" key="3">
    <source>
        <dbReference type="Proteomes" id="UP000813462"/>
    </source>
</evidence>
<name>A0A978VW88_ZIZJJ</name>
<sequence>MGFIMPVCIPITYLNNTKITGAAGVGSKDDWMAAILTTKTASGHFVVLQCLQVALGYLFVVWVFTASGAEDPFTAFHFIIIIILIQHDL</sequence>
<protein>
    <submittedName>
        <fullName evidence="2">Uncharacterized protein</fullName>
    </submittedName>
</protein>
<dbReference type="EMBL" id="JAEACU010000002">
    <property type="protein sequence ID" value="KAH7543083.1"/>
    <property type="molecule type" value="Genomic_DNA"/>
</dbReference>
<keyword evidence="1" id="KW-1133">Transmembrane helix</keyword>
<keyword evidence="1" id="KW-0812">Transmembrane</keyword>
<evidence type="ECO:0000256" key="1">
    <source>
        <dbReference type="SAM" id="Phobius"/>
    </source>
</evidence>
<evidence type="ECO:0000313" key="2">
    <source>
        <dbReference type="EMBL" id="KAH7543083.1"/>
    </source>
</evidence>
<accession>A0A978VW88</accession>